<keyword evidence="1" id="KW-0472">Membrane</keyword>
<feature type="transmembrane region" description="Helical" evidence="1">
    <location>
        <begin position="51"/>
        <end position="70"/>
    </location>
</feature>
<dbReference type="EMBL" id="WTYW01000001">
    <property type="protein sequence ID" value="MXO85093.1"/>
    <property type="molecule type" value="Genomic_DNA"/>
</dbReference>
<reference evidence="2 3" key="1">
    <citation type="submission" date="2019-12" db="EMBL/GenBank/DDBJ databases">
        <title>Genomic-based taxomic classification of the family Erythrobacteraceae.</title>
        <authorList>
            <person name="Xu L."/>
        </authorList>
    </citation>
    <scope>NUCLEOTIDE SEQUENCE [LARGE SCALE GENOMIC DNA]</scope>
    <source>
        <strain evidence="2 3">MCCC 1A09962</strain>
    </source>
</reference>
<name>A0A844ZD23_9SPHN</name>
<keyword evidence="1" id="KW-1133">Transmembrane helix</keyword>
<dbReference type="AlphaFoldDB" id="A0A844ZD23"/>
<gene>
    <name evidence="2" type="ORF">GRI38_03510</name>
</gene>
<protein>
    <submittedName>
        <fullName evidence="2">Uncharacterized protein</fullName>
    </submittedName>
</protein>
<sequence length="79" mass="8999">MKRKNLQTFGGIMLLIGLLTSPAKTFALRCRSNPAGWLEAQCQQFRELHWPWGYAFLLIGALLIVVSLFAHKKTSEKHD</sequence>
<accession>A0A844ZD23</accession>
<organism evidence="2 3">
    <name type="scientific">Parapontixanthobacter aurantiacus</name>
    <dbReference type="NCBI Taxonomy" id="1463599"/>
    <lineage>
        <taxon>Bacteria</taxon>
        <taxon>Pseudomonadati</taxon>
        <taxon>Pseudomonadota</taxon>
        <taxon>Alphaproteobacteria</taxon>
        <taxon>Sphingomonadales</taxon>
        <taxon>Erythrobacteraceae</taxon>
        <taxon>Parapontixanthobacter</taxon>
    </lineage>
</organism>
<proteinExistence type="predicted"/>
<dbReference type="Proteomes" id="UP000433104">
    <property type="component" value="Unassembled WGS sequence"/>
</dbReference>
<evidence type="ECO:0000313" key="2">
    <source>
        <dbReference type="EMBL" id="MXO85093.1"/>
    </source>
</evidence>
<keyword evidence="1" id="KW-0812">Transmembrane</keyword>
<evidence type="ECO:0000313" key="3">
    <source>
        <dbReference type="Proteomes" id="UP000433104"/>
    </source>
</evidence>
<dbReference type="RefSeq" id="WP_160681526.1">
    <property type="nucleotide sequence ID" value="NZ_WTYW01000001.1"/>
</dbReference>
<comment type="caution">
    <text evidence="2">The sequence shown here is derived from an EMBL/GenBank/DDBJ whole genome shotgun (WGS) entry which is preliminary data.</text>
</comment>
<keyword evidence="3" id="KW-1185">Reference proteome</keyword>
<evidence type="ECO:0000256" key="1">
    <source>
        <dbReference type="SAM" id="Phobius"/>
    </source>
</evidence>